<gene>
    <name evidence="1" type="primary">PEAR1</name>
</gene>
<name>A0A1A8IKD8_NOTKU</name>
<evidence type="ECO:0000313" key="1">
    <source>
        <dbReference type="EMBL" id="SBQ97600.1"/>
    </source>
</evidence>
<accession>A0A1A8IKD8</accession>
<reference evidence="1" key="2">
    <citation type="submission" date="2016-06" db="EMBL/GenBank/DDBJ databases">
        <title>The genome of a short-lived fish provides insights into sex chromosome evolution and the genetic control of aging.</title>
        <authorList>
            <person name="Reichwald K."/>
            <person name="Felder M."/>
            <person name="Petzold A."/>
            <person name="Koch P."/>
            <person name="Groth M."/>
            <person name="Platzer M."/>
        </authorList>
    </citation>
    <scope>NUCLEOTIDE SEQUENCE</scope>
    <source>
        <tissue evidence="1">Brain</tissue>
    </source>
</reference>
<proteinExistence type="predicted"/>
<feature type="non-terminal residue" evidence="1">
    <location>
        <position position="1"/>
    </location>
</feature>
<keyword evidence="1" id="KW-0675">Receptor</keyword>
<sequence length="72" mass="7144">GGTNAVLVTTRVETNVSLTVPASVCTAAASLQIGASVREDGEALIAPAPVMTDTGARTASGTVNVRTELCVT</sequence>
<protein>
    <submittedName>
        <fullName evidence="1">Platelet endothelial aggregation receptor 1</fullName>
    </submittedName>
</protein>
<reference evidence="1" key="1">
    <citation type="submission" date="2016-05" db="EMBL/GenBank/DDBJ databases">
        <authorList>
            <person name="Lavstsen T."/>
            <person name="Jespersen J.S."/>
        </authorList>
    </citation>
    <scope>NUCLEOTIDE SEQUENCE</scope>
    <source>
        <tissue evidence="1">Brain</tissue>
    </source>
</reference>
<feature type="non-terminal residue" evidence="1">
    <location>
        <position position="72"/>
    </location>
</feature>
<dbReference type="EMBL" id="HAED01011302">
    <property type="protein sequence ID" value="SBQ97600.1"/>
    <property type="molecule type" value="Transcribed_RNA"/>
</dbReference>
<organism evidence="1">
    <name type="scientific">Nothobranchius kuhntae</name>
    <name type="common">Beira killifish</name>
    <dbReference type="NCBI Taxonomy" id="321403"/>
    <lineage>
        <taxon>Eukaryota</taxon>
        <taxon>Metazoa</taxon>
        <taxon>Chordata</taxon>
        <taxon>Craniata</taxon>
        <taxon>Vertebrata</taxon>
        <taxon>Euteleostomi</taxon>
        <taxon>Actinopterygii</taxon>
        <taxon>Neopterygii</taxon>
        <taxon>Teleostei</taxon>
        <taxon>Neoteleostei</taxon>
        <taxon>Acanthomorphata</taxon>
        <taxon>Ovalentaria</taxon>
        <taxon>Atherinomorphae</taxon>
        <taxon>Cyprinodontiformes</taxon>
        <taxon>Nothobranchiidae</taxon>
        <taxon>Nothobranchius</taxon>
    </lineage>
</organism>
<dbReference type="AlphaFoldDB" id="A0A1A8IKD8"/>